<gene>
    <name evidence="1" type="ORF">SAMN04488541_105912</name>
</gene>
<accession>A0A1I2JQM0</accession>
<evidence type="ECO:0000313" key="1">
    <source>
        <dbReference type="EMBL" id="SFF56509.1"/>
    </source>
</evidence>
<dbReference type="STRING" id="1003.SAMN04488541_105912"/>
<proteinExistence type="predicted"/>
<dbReference type="PROSITE" id="PS51257">
    <property type="entry name" value="PROKAR_LIPOPROTEIN"/>
    <property type="match status" value="1"/>
</dbReference>
<dbReference type="AlphaFoldDB" id="A0A1I2JQM0"/>
<name>A0A1I2JQM0_9BACT</name>
<evidence type="ECO:0000313" key="2">
    <source>
        <dbReference type="Proteomes" id="UP000199513"/>
    </source>
</evidence>
<dbReference type="Proteomes" id="UP000199513">
    <property type="component" value="Unassembled WGS sequence"/>
</dbReference>
<organism evidence="1 2">
    <name type="scientific">Thermoflexibacter ruber</name>
    <dbReference type="NCBI Taxonomy" id="1003"/>
    <lineage>
        <taxon>Bacteria</taxon>
        <taxon>Pseudomonadati</taxon>
        <taxon>Bacteroidota</taxon>
        <taxon>Cytophagia</taxon>
        <taxon>Cytophagales</taxon>
        <taxon>Thermoflexibacteraceae</taxon>
        <taxon>Thermoflexibacter</taxon>
    </lineage>
</organism>
<keyword evidence="2" id="KW-1185">Reference proteome</keyword>
<protein>
    <submittedName>
        <fullName evidence="1">Uncharacterized protein</fullName>
    </submittedName>
</protein>
<sequence>MKNAFFLSVFIFLLVSCKKETNPEFSGNATMKINGNATQMRIESVWPFASNIVNVKFSGENSINLNLTIQKTGDIERNKNTNFPFGITSGDNAGASLVTEGISGEYVFVTSPKTLGVEQGSVNISKWTDNEVEGSFNFIAVGQSKTDVKVNVTEGKFYVKRK</sequence>
<dbReference type="RefSeq" id="WP_091549347.1">
    <property type="nucleotide sequence ID" value="NZ_FONY01000059.1"/>
</dbReference>
<dbReference type="EMBL" id="FONY01000059">
    <property type="protein sequence ID" value="SFF56509.1"/>
    <property type="molecule type" value="Genomic_DNA"/>
</dbReference>
<reference evidence="1 2" key="1">
    <citation type="submission" date="2016-10" db="EMBL/GenBank/DDBJ databases">
        <authorList>
            <person name="de Groot N.N."/>
        </authorList>
    </citation>
    <scope>NUCLEOTIDE SEQUENCE [LARGE SCALE GENOMIC DNA]</scope>
    <source>
        <strain>GEY</strain>
        <strain evidence="2">DSM 9560</strain>
    </source>
</reference>